<dbReference type="Proteomes" id="UP000464178">
    <property type="component" value="Chromosome"/>
</dbReference>
<organism evidence="1 2">
    <name type="scientific">Gemmata massiliana</name>
    <dbReference type="NCBI Taxonomy" id="1210884"/>
    <lineage>
        <taxon>Bacteria</taxon>
        <taxon>Pseudomonadati</taxon>
        <taxon>Planctomycetota</taxon>
        <taxon>Planctomycetia</taxon>
        <taxon>Gemmatales</taxon>
        <taxon>Gemmataceae</taxon>
        <taxon>Gemmata</taxon>
    </lineage>
</organism>
<keyword evidence="2" id="KW-1185">Reference proteome</keyword>
<name>A0A6P2CVN2_9BACT</name>
<dbReference type="AlphaFoldDB" id="A0A6P2CVN2"/>
<evidence type="ECO:0000313" key="2">
    <source>
        <dbReference type="Proteomes" id="UP000464178"/>
    </source>
</evidence>
<evidence type="ECO:0000313" key="1">
    <source>
        <dbReference type="EMBL" id="VTR92446.1"/>
    </source>
</evidence>
<protein>
    <submittedName>
        <fullName evidence="1">Uncharacterized protein</fullName>
    </submittedName>
</protein>
<dbReference type="EMBL" id="LR593886">
    <property type="protein sequence ID" value="VTR92446.1"/>
    <property type="molecule type" value="Genomic_DNA"/>
</dbReference>
<reference evidence="1 2" key="1">
    <citation type="submission" date="2019-05" db="EMBL/GenBank/DDBJ databases">
        <authorList>
            <consortium name="Science for Life Laboratories"/>
        </authorList>
    </citation>
    <scope>NUCLEOTIDE SEQUENCE [LARGE SCALE GENOMIC DNA]</scope>
    <source>
        <strain evidence="1">Soil9</strain>
    </source>
</reference>
<accession>A0A6P2CVN2</accession>
<proteinExistence type="predicted"/>
<gene>
    <name evidence="1" type="ORF">SOIL9_52680</name>
</gene>
<sequence length="224" mass="24117">MKVPITESQWLAANTWGTVCEVVQKRQNARKMRLFGCACCRRLGTLLTDERSLAAVEVAERFADGTAARTALDGARAAASDALNDLGQTPYKWEPDGWAAVAVATAAHGTAKIYFRLAATRAAEAISQAGVRTRAAEEAIQLGLLRDIFGNPFRPVPFDPNWLTSAVTGLARQMYDSRDFTPMPILADALQDAGCTSDVILTHGREPGPHTRGCWVVDACLGKA</sequence>
<dbReference type="KEGG" id="gms:SOIL9_52680"/>
<dbReference type="RefSeq" id="WP_232069570.1">
    <property type="nucleotide sequence ID" value="NZ_LR593886.1"/>
</dbReference>